<dbReference type="RefSeq" id="WP_079346868.1">
    <property type="nucleotide sequence ID" value="NZ_MVAB01000001.1"/>
</dbReference>
<dbReference type="SUPFAM" id="SSF110738">
    <property type="entry name" value="Glycerate kinase I"/>
    <property type="match status" value="1"/>
</dbReference>
<organism evidence="5 6">
    <name type="scientific">Vagococcus martis</name>
    <dbReference type="NCBI Taxonomy" id="1768210"/>
    <lineage>
        <taxon>Bacteria</taxon>
        <taxon>Bacillati</taxon>
        <taxon>Bacillota</taxon>
        <taxon>Bacilli</taxon>
        <taxon>Lactobacillales</taxon>
        <taxon>Enterococcaceae</taxon>
        <taxon>Vagococcus</taxon>
    </lineage>
</organism>
<keyword evidence="3 4" id="KW-0418">Kinase</keyword>
<keyword evidence="2 4" id="KW-0808">Transferase</keyword>
<evidence type="ECO:0000256" key="2">
    <source>
        <dbReference type="ARBA" id="ARBA00022679"/>
    </source>
</evidence>
<dbReference type="Gene3D" id="3.40.50.10350">
    <property type="entry name" value="Glycerate kinase, domain 1"/>
    <property type="match status" value="1"/>
</dbReference>
<dbReference type="PANTHER" id="PTHR21599">
    <property type="entry name" value="GLYCERATE KINASE"/>
    <property type="match status" value="1"/>
</dbReference>
<dbReference type="NCBIfam" id="TIGR00045">
    <property type="entry name" value="glycerate kinase"/>
    <property type="match status" value="1"/>
</dbReference>
<sequence length="379" mass="40572">MKVLIAMDSFKGSVSSLEAGKAVSQGLSKSGLSSHTEIVPVADGGEGTVEAFLYKTDGKTMIKKVTGPLGKEVYVKYGIYKETAYIEVAETSGITLVNKEELDPFKATTYGLGELIESLMNSGYRRFIIGLGGSATNDAGIGMLRALGYRFMTENGSFIDENICELSNLTKIDDSKVSNQLKECQFIIASDVNNPLVGKNGATAVFGPQKGLKKSDVNTLDKLIEKFGVMSSSYLNNDFMMTAGAGAAGGLGFAFMSYLNAELFSGFDLLAKEKNIINKVKKADMVITGEGRLDAQSVMGKVPSALAELTKQSNKPLLAICGSVSDDAGQCNEHGIDAFFPIIRQIADEETILSKSNTLVSLEQAAEQLGRFYQAIKNK</sequence>
<dbReference type="Gene3D" id="3.90.1510.10">
    <property type="entry name" value="Glycerate kinase, domain 2"/>
    <property type="match status" value="1"/>
</dbReference>
<dbReference type="InterPro" id="IPR004381">
    <property type="entry name" value="Glycerate_kinase"/>
</dbReference>
<dbReference type="PIRSF" id="PIRSF006078">
    <property type="entry name" value="GlxK"/>
    <property type="match status" value="1"/>
</dbReference>
<dbReference type="InterPro" id="IPR036129">
    <property type="entry name" value="Glycerate_kinase_sf"/>
</dbReference>
<dbReference type="AlphaFoldDB" id="A0A1V4DHQ0"/>
<dbReference type="PANTHER" id="PTHR21599:SF0">
    <property type="entry name" value="GLYCERATE KINASE"/>
    <property type="match status" value="1"/>
</dbReference>
<reference evidence="5 6" key="1">
    <citation type="submission" date="2017-02" db="EMBL/GenBank/DDBJ databases">
        <title>Vagococcus cremeus sp. nov., isolated from the small intestine of a marten, Martes flavigula.</title>
        <authorList>
            <person name="Tak E.J."/>
            <person name="Bae J.-W."/>
        </authorList>
    </citation>
    <scope>NUCLEOTIDE SEQUENCE [LARGE SCALE GENOMIC DNA]</scope>
    <source>
        <strain evidence="5 6">D7T301</strain>
    </source>
</reference>
<dbReference type="EMBL" id="MVAB01000001">
    <property type="protein sequence ID" value="OPF87951.1"/>
    <property type="molecule type" value="Genomic_DNA"/>
</dbReference>
<evidence type="ECO:0000313" key="5">
    <source>
        <dbReference type="EMBL" id="OPF87951.1"/>
    </source>
</evidence>
<evidence type="ECO:0000256" key="4">
    <source>
        <dbReference type="PIRNR" id="PIRNR006078"/>
    </source>
</evidence>
<dbReference type="InterPro" id="IPR018197">
    <property type="entry name" value="Glycerate_kinase_RE-like"/>
</dbReference>
<dbReference type="InterPro" id="IPR018193">
    <property type="entry name" value="Glyc_kinase_flavodox-like_fold"/>
</dbReference>
<accession>A0A1V4DHQ0</accession>
<gene>
    <name evidence="5" type="ORF">BW731_07090</name>
</gene>
<dbReference type="Pfam" id="PF02595">
    <property type="entry name" value="Gly_kinase"/>
    <property type="match status" value="1"/>
</dbReference>
<comment type="similarity">
    <text evidence="1 4">Belongs to the glycerate kinase type-1 family.</text>
</comment>
<evidence type="ECO:0000256" key="3">
    <source>
        <dbReference type="ARBA" id="ARBA00022777"/>
    </source>
</evidence>
<protein>
    <submittedName>
        <fullName evidence="5">Glycerate kinase</fullName>
    </submittedName>
</protein>
<dbReference type="GO" id="GO:0031388">
    <property type="term" value="P:organic acid phosphorylation"/>
    <property type="evidence" value="ECO:0007669"/>
    <property type="project" value="UniProtKB-UniRule"/>
</dbReference>
<proteinExistence type="inferred from homology"/>
<comment type="caution">
    <text evidence="5">The sequence shown here is derived from an EMBL/GenBank/DDBJ whole genome shotgun (WGS) entry which is preliminary data.</text>
</comment>
<evidence type="ECO:0000256" key="1">
    <source>
        <dbReference type="ARBA" id="ARBA00006284"/>
    </source>
</evidence>
<evidence type="ECO:0000313" key="6">
    <source>
        <dbReference type="Proteomes" id="UP000189970"/>
    </source>
</evidence>
<name>A0A1V4DHQ0_9ENTE</name>
<dbReference type="GO" id="GO:0008887">
    <property type="term" value="F:glycerate kinase activity"/>
    <property type="evidence" value="ECO:0007669"/>
    <property type="project" value="UniProtKB-UniRule"/>
</dbReference>
<dbReference type="Proteomes" id="UP000189970">
    <property type="component" value="Unassembled WGS sequence"/>
</dbReference>
<keyword evidence="6" id="KW-1185">Reference proteome</keyword>